<feature type="compositionally biased region" description="Low complexity" evidence="1">
    <location>
        <begin position="1580"/>
        <end position="1589"/>
    </location>
</feature>
<proteinExistence type="predicted"/>
<feature type="compositionally biased region" description="Low complexity" evidence="1">
    <location>
        <begin position="1121"/>
        <end position="1136"/>
    </location>
</feature>
<accession>A0A0S4J5Q9</accession>
<feature type="region of interest" description="Disordered" evidence="1">
    <location>
        <begin position="42"/>
        <end position="87"/>
    </location>
</feature>
<evidence type="ECO:0000313" key="4">
    <source>
        <dbReference type="Proteomes" id="UP000051952"/>
    </source>
</evidence>
<feature type="region of interest" description="Disordered" evidence="1">
    <location>
        <begin position="498"/>
        <end position="518"/>
    </location>
</feature>
<dbReference type="Proteomes" id="UP000051952">
    <property type="component" value="Unassembled WGS sequence"/>
</dbReference>
<feature type="compositionally biased region" description="Low complexity" evidence="1">
    <location>
        <begin position="1215"/>
        <end position="1229"/>
    </location>
</feature>
<feature type="compositionally biased region" description="Polar residues" evidence="1">
    <location>
        <begin position="1506"/>
        <end position="1518"/>
    </location>
</feature>
<keyword evidence="2" id="KW-0812">Transmembrane</keyword>
<keyword evidence="2" id="KW-0472">Membrane</keyword>
<feature type="region of interest" description="Disordered" evidence="1">
    <location>
        <begin position="796"/>
        <end position="825"/>
    </location>
</feature>
<feature type="compositionally biased region" description="Basic and acidic residues" evidence="1">
    <location>
        <begin position="385"/>
        <end position="395"/>
    </location>
</feature>
<feature type="region of interest" description="Disordered" evidence="1">
    <location>
        <begin position="1667"/>
        <end position="1798"/>
    </location>
</feature>
<reference evidence="4" key="1">
    <citation type="submission" date="2015-09" db="EMBL/GenBank/DDBJ databases">
        <authorList>
            <consortium name="Pathogen Informatics"/>
        </authorList>
    </citation>
    <scope>NUCLEOTIDE SEQUENCE [LARGE SCALE GENOMIC DNA]</scope>
    <source>
        <strain evidence="4">Lake Konstanz</strain>
    </source>
</reference>
<protein>
    <submittedName>
        <fullName evidence="3">Membrane-associated protein, putative</fullName>
    </submittedName>
</protein>
<feature type="compositionally biased region" description="Basic and acidic residues" evidence="1">
    <location>
        <begin position="1751"/>
        <end position="1766"/>
    </location>
</feature>
<feature type="compositionally biased region" description="Basic residues" evidence="1">
    <location>
        <begin position="1721"/>
        <end position="1732"/>
    </location>
</feature>
<keyword evidence="2" id="KW-1133">Transmembrane helix</keyword>
<dbReference type="EMBL" id="CYKH01001151">
    <property type="protein sequence ID" value="CUG85253.1"/>
    <property type="molecule type" value="Genomic_DNA"/>
</dbReference>
<feature type="compositionally biased region" description="Low complexity" evidence="1">
    <location>
        <begin position="353"/>
        <end position="368"/>
    </location>
</feature>
<feature type="region of interest" description="Disordered" evidence="1">
    <location>
        <begin position="1206"/>
        <end position="1286"/>
    </location>
</feature>
<feature type="compositionally biased region" description="Polar residues" evidence="1">
    <location>
        <begin position="372"/>
        <end position="384"/>
    </location>
</feature>
<dbReference type="PANTHER" id="PTHR45733:SF8">
    <property type="entry name" value="FORMIN-J"/>
    <property type="match status" value="1"/>
</dbReference>
<evidence type="ECO:0000313" key="3">
    <source>
        <dbReference type="EMBL" id="CUG85253.1"/>
    </source>
</evidence>
<feature type="region of interest" description="Disordered" evidence="1">
    <location>
        <begin position="892"/>
        <end position="918"/>
    </location>
</feature>
<feature type="compositionally biased region" description="Low complexity" evidence="1">
    <location>
        <begin position="58"/>
        <end position="78"/>
    </location>
</feature>
<feature type="compositionally biased region" description="Low complexity" evidence="1">
    <location>
        <begin position="1700"/>
        <end position="1718"/>
    </location>
</feature>
<feature type="region of interest" description="Disordered" evidence="1">
    <location>
        <begin position="104"/>
        <end position="123"/>
    </location>
</feature>
<gene>
    <name evidence="3" type="ORF">BSAL_89515</name>
</gene>
<feature type="compositionally biased region" description="Low complexity" evidence="1">
    <location>
        <begin position="1668"/>
        <end position="1683"/>
    </location>
</feature>
<organism evidence="3 4">
    <name type="scientific">Bodo saltans</name>
    <name type="common">Flagellated protozoan</name>
    <dbReference type="NCBI Taxonomy" id="75058"/>
    <lineage>
        <taxon>Eukaryota</taxon>
        <taxon>Discoba</taxon>
        <taxon>Euglenozoa</taxon>
        <taxon>Kinetoplastea</taxon>
        <taxon>Metakinetoplastina</taxon>
        <taxon>Eubodonida</taxon>
        <taxon>Bodonidae</taxon>
        <taxon>Bodo</taxon>
    </lineage>
</organism>
<evidence type="ECO:0000256" key="2">
    <source>
        <dbReference type="SAM" id="Phobius"/>
    </source>
</evidence>
<name>A0A0S4J5Q9_BODSA</name>
<feature type="compositionally biased region" description="Pro residues" evidence="1">
    <location>
        <begin position="1590"/>
        <end position="1606"/>
    </location>
</feature>
<feature type="transmembrane region" description="Helical" evidence="2">
    <location>
        <begin position="656"/>
        <end position="679"/>
    </location>
</feature>
<feature type="region of interest" description="Disordered" evidence="1">
    <location>
        <begin position="1568"/>
        <end position="1623"/>
    </location>
</feature>
<keyword evidence="4" id="KW-1185">Reference proteome</keyword>
<feature type="region of interest" description="Disordered" evidence="1">
    <location>
        <begin position="849"/>
        <end position="879"/>
    </location>
</feature>
<feature type="compositionally biased region" description="Polar residues" evidence="1">
    <location>
        <begin position="865"/>
        <end position="875"/>
    </location>
</feature>
<feature type="compositionally biased region" description="Low complexity" evidence="1">
    <location>
        <begin position="1494"/>
        <end position="1505"/>
    </location>
</feature>
<dbReference type="PANTHER" id="PTHR45733">
    <property type="entry name" value="FORMIN-J"/>
    <property type="match status" value="1"/>
</dbReference>
<feature type="region of interest" description="Disordered" evidence="1">
    <location>
        <begin position="722"/>
        <end position="764"/>
    </location>
</feature>
<feature type="region of interest" description="Disordered" evidence="1">
    <location>
        <begin position="1094"/>
        <end position="1152"/>
    </location>
</feature>
<dbReference type="InterPro" id="IPR051144">
    <property type="entry name" value="Formin_homology_domain"/>
</dbReference>
<feature type="region of interest" description="Disordered" evidence="1">
    <location>
        <begin position="1493"/>
        <end position="1525"/>
    </location>
</feature>
<feature type="region of interest" description="Disordered" evidence="1">
    <location>
        <begin position="139"/>
        <end position="207"/>
    </location>
</feature>
<evidence type="ECO:0000256" key="1">
    <source>
        <dbReference type="SAM" id="MobiDB-lite"/>
    </source>
</evidence>
<sequence>MKGYIALPRTLQNYSFSTARMVVSIIIPMLLLFTMLSPVADATGHTRSKTPSSSAQISSSLRTSTASSTASASSSSELSHTKPSGSSTITLSVKELTLTLSVSQSSDMTLSGSDSPKTRTLVQTVSEYPTTETATLTDTLSERYSSSKSFPSRTASFTPQPSMTKTLTLTDNHEQRPSLSGTSSLSREHTETLTSSPTSEKTVSGSYNHRGVVSVTVLLTISKRRSDGHSHSLTPERPTKSASVSEFSTKTKTITPAPTPSRSSSISFQLSASRSSSDVHTATRLSLSASNSVTVSFTQSVQLTPSNGTVSLTMSYTETNTTTPPPTPTSTLSFSRHNVTFTGTESLTQDVGSKSVTDSSDMTVSSTRTKTELVSGSYSSMGTHSESHSKVDVTRTKTQSTTASIQVLPRLVVPSDHTMRLSGTGWNSTMIASQRADLVALVTDDLMRILHVNKSQVEIYGFAIGSLLVFYRISQQIRHGLVDMTVSSTRTKTELVSGSYSSMGTHSESHSKVDVTRTKTQSTTASIQVLPRLVVPSDHTMRLSGTGWNSTMIASQRADLVALVTDDLMRILHVNKSQVEIYGFAIGSLLVFYRISPTDAAYISPDVINALVQNGAFTNTTMFYRSFGLTDPIVVLNTTSSAAFVVPNQACGNTCVIAIVAVVTPILCALIGWAVVVWWRGWSAKRARKSLHKRKEYRYRLRHGGSQPPHWYDSDPYADGHGPVGWAGDVSSDTPTPPDSPFRPRDDDLGFGDANSRTQSDYDYDEVVPDDAASYEFEGRVGYDAVTTPLMGRGGNNNRRGFLEEGESEVGGGEVMDGEGGEDDETAAVEGAGEKYLDDDYLYQEEAHNHHHNGHDDGEGFGSLPNDSVGQSLNASPPWLTTPLRVPWYRPSAGRSASSDAAPPVAMISGDGGETKREVTSPLTVGALGELDRQQTPPRTPGFTPRQHRKAVQRNRRLELFAAAPPDPLVAGGGADVIATDDAELERYLHEDFPEPAFSGYGDDDVNDDDEYEYEYVYLDDERRQLSQKTLVQVSSTKTVNAPQILRAPPALLPNTAANQPSAQLPFRVPGAPNQQPVVPPPAVVAAPLVPHASGNGASLRRPPATAARRVNSAGPRSIGTTIERPTSPTTTAAAPPGGGGAVAPLPFEQHDVLPKGPGGFNFAEWEQTIEFPRELPPLLISTDDHHLLAPSTAVVYVAEDTNSLQRSPQVSHRQGAAAAQQQSSSPSPRKAATVSRSYRNNLAVRHGHLVDAAGEATEKKKRQKRREEANLVARGLPDTDDLPHNTLSSRRLREDADAMAVFTVASDDGHYSRGRDDSAHRVHNFGGWAVVSPSGRGPVSPSRDSTDGHAIVSIAPTESPEQYGSIVPPSSAWRRGITTATHRNEDDDFDSSMVGFVRRDKSEDMPPSTPPQQQLPTNTASMTVFSKGAGAVVSRSAMVAALGAPPPPPSSKPVLPSAAARAAPVAAVVAPAIVQPSTQKRMSLTAKIGSLFSSSKSSKQKQQSTTAATEEPSQNKQLVTAPPAAATAVVSPTLTPVTSARSQAPSAVSGAAKSTPDFLTVRVPLPKSQSVVSPPPTASPVSTARGSVPPSPPPVKSLPPMPSPSQPSFKLDPKPRQTEQQHSSVILPMIPFIPETVSVDGSSVQNSSITSATANSSLVEPTPGLFSPSLVPVGVPSSAARPSRSREVKMVDDDAPLPRRSSSIHSNSSAGSSAGSTDSRRKKKAKRRNRRERPPVYEDDLVAIVTVDNGKNRSNETSPRHHDGDGDNFPSNAIASPPPVLVKKSSVRFKTPSDDDA</sequence>
<feature type="compositionally biased region" description="Basic and acidic residues" evidence="1">
    <location>
        <begin position="507"/>
        <end position="517"/>
    </location>
</feature>
<feature type="region of interest" description="Disordered" evidence="1">
    <location>
        <begin position="225"/>
        <end position="268"/>
    </location>
</feature>
<feature type="region of interest" description="Disordered" evidence="1">
    <location>
        <begin position="350"/>
        <end position="398"/>
    </location>
</feature>
<feature type="compositionally biased region" description="Polar residues" evidence="1">
    <location>
        <begin position="192"/>
        <end position="207"/>
    </location>
</feature>
<dbReference type="VEuPathDB" id="TriTrypDB:BSAL_89520"/>
<feature type="compositionally biased region" description="Polar residues" evidence="1">
    <location>
        <begin position="142"/>
        <end position="170"/>
    </location>
</feature>
<feature type="compositionally biased region" description="Acidic residues" evidence="1">
    <location>
        <begin position="816"/>
        <end position="825"/>
    </location>
</feature>